<dbReference type="AlphaFoldDB" id="A0A3R7D5C3"/>
<protein>
    <submittedName>
        <fullName evidence="2">Uncharacterized protein</fullName>
    </submittedName>
</protein>
<gene>
    <name evidence="2" type="ORF">CSKR_110561</name>
</gene>
<feature type="compositionally biased region" description="Polar residues" evidence="1">
    <location>
        <begin position="1"/>
        <end position="22"/>
    </location>
</feature>
<feature type="region of interest" description="Disordered" evidence="1">
    <location>
        <begin position="1"/>
        <end position="48"/>
    </location>
</feature>
<reference evidence="2 3" key="2">
    <citation type="journal article" date="2021" name="Genomics">
        <title>High-quality reference genome for Clonorchis sinensis.</title>
        <authorList>
            <person name="Young N.D."/>
            <person name="Stroehlein A.J."/>
            <person name="Kinkar L."/>
            <person name="Wang T."/>
            <person name="Sohn W.M."/>
            <person name="Chang B.C.H."/>
            <person name="Kaur P."/>
            <person name="Weisz D."/>
            <person name="Dudchenko O."/>
            <person name="Aiden E.L."/>
            <person name="Korhonen P.K."/>
            <person name="Gasser R.B."/>
        </authorList>
    </citation>
    <scope>NUCLEOTIDE SEQUENCE [LARGE SCALE GENOMIC DNA]</scope>
    <source>
        <strain evidence="2">Cs-k2</strain>
    </source>
</reference>
<proteinExistence type="predicted"/>
<evidence type="ECO:0000313" key="3">
    <source>
        <dbReference type="Proteomes" id="UP000286415"/>
    </source>
</evidence>
<reference evidence="2 3" key="1">
    <citation type="journal article" date="2018" name="Biotechnol. Adv.">
        <title>Improved genomic resources and new bioinformatic workflow for the carcinogenic parasite Clonorchis sinensis: Biotechnological implications.</title>
        <authorList>
            <person name="Wang D."/>
            <person name="Korhonen P.K."/>
            <person name="Gasser R.B."/>
            <person name="Young N.D."/>
        </authorList>
    </citation>
    <scope>NUCLEOTIDE SEQUENCE [LARGE SCALE GENOMIC DNA]</scope>
    <source>
        <strain evidence="2">Cs-k2</strain>
    </source>
</reference>
<keyword evidence="3" id="KW-1185">Reference proteome</keyword>
<organism evidence="2 3">
    <name type="scientific">Clonorchis sinensis</name>
    <name type="common">Chinese liver fluke</name>
    <dbReference type="NCBI Taxonomy" id="79923"/>
    <lineage>
        <taxon>Eukaryota</taxon>
        <taxon>Metazoa</taxon>
        <taxon>Spiralia</taxon>
        <taxon>Lophotrochozoa</taxon>
        <taxon>Platyhelminthes</taxon>
        <taxon>Trematoda</taxon>
        <taxon>Digenea</taxon>
        <taxon>Opisthorchiida</taxon>
        <taxon>Opisthorchiata</taxon>
        <taxon>Opisthorchiidae</taxon>
        <taxon>Clonorchis</taxon>
    </lineage>
</organism>
<accession>A0A3R7D5C3</accession>
<dbReference type="InParanoid" id="A0A3R7D5C3"/>
<sequence length="120" mass="13295">MHQPTTTGHEAQAAPLQQTGQAATADETLRQSRRGPRNSSDNPRGKRGVIQSFIMYKWSGTRASIPPVARHTTIVASSRSSVLPRLRLDGCKLFGVLVHLVLQILHCSIIPILPRLQRRQ</sequence>
<evidence type="ECO:0000313" key="2">
    <source>
        <dbReference type="EMBL" id="KAG5443214.1"/>
    </source>
</evidence>
<evidence type="ECO:0000256" key="1">
    <source>
        <dbReference type="SAM" id="MobiDB-lite"/>
    </source>
</evidence>
<dbReference type="Proteomes" id="UP000286415">
    <property type="component" value="Unassembled WGS sequence"/>
</dbReference>
<dbReference type="EMBL" id="NIRI02000056">
    <property type="protein sequence ID" value="KAG5443214.1"/>
    <property type="molecule type" value="Genomic_DNA"/>
</dbReference>
<name>A0A3R7D5C3_CLOSI</name>
<comment type="caution">
    <text evidence="2">The sequence shown here is derived from an EMBL/GenBank/DDBJ whole genome shotgun (WGS) entry which is preliminary data.</text>
</comment>